<name>B9RX01_RICCO</name>
<dbReference type="AlphaFoldDB" id="B9RX01"/>
<keyword evidence="2" id="KW-1185">Reference proteome</keyword>
<accession>B9RX01</accession>
<evidence type="ECO:0000313" key="2">
    <source>
        <dbReference type="Proteomes" id="UP000008311"/>
    </source>
</evidence>
<gene>
    <name evidence="1" type="ORF">RCOM_0815020</name>
</gene>
<protein>
    <submittedName>
        <fullName evidence="1">Uncharacterized protein</fullName>
    </submittedName>
</protein>
<dbReference type="InParanoid" id="B9RX01"/>
<sequence length="95" mass="10536">MPDIIGETQSTVIKGRVIADNILIGHVLMHTLKTMSLLKLRTRQFTSSINLLLSFRSLILAFKTGSKETKGWAEQLLSPTGKEVLIKAMATTIHM</sequence>
<reference evidence="2" key="1">
    <citation type="journal article" date="2010" name="Nat. Biotechnol.">
        <title>Draft genome sequence of the oilseed species Ricinus communis.</title>
        <authorList>
            <person name="Chan A.P."/>
            <person name="Crabtree J."/>
            <person name="Zhao Q."/>
            <person name="Lorenzi H."/>
            <person name="Orvis J."/>
            <person name="Puiu D."/>
            <person name="Melake-Berhan A."/>
            <person name="Jones K.M."/>
            <person name="Redman J."/>
            <person name="Chen G."/>
            <person name="Cahoon E.B."/>
            <person name="Gedil M."/>
            <person name="Stanke M."/>
            <person name="Haas B.J."/>
            <person name="Wortman J.R."/>
            <person name="Fraser-Liggett C.M."/>
            <person name="Ravel J."/>
            <person name="Rabinowicz P.D."/>
        </authorList>
    </citation>
    <scope>NUCLEOTIDE SEQUENCE [LARGE SCALE GENOMIC DNA]</scope>
    <source>
        <strain evidence="2">cv. Hale</strain>
    </source>
</reference>
<evidence type="ECO:0000313" key="1">
    <source>
        <dbReference type="EMBL" id="EEF44030.1"/>
    </source>
</evidence>
<organism evidence="1 2">
    <name type="scientific">Ricinus communis</name>
    <name type="common">Castor bean</name>
    <dbReference type="NCBI Taxonomy" id="3988"/>
    <lineage>
        <taxon>Eukaryota</taxon>
        <taxon>Viridiplantae</taxon>
        <taxon>Streptophyta</taxon>
        <taxon>Embryophyta</taxon>
        <taxon>Tracheophyta</taxon>
        <taxon>Spermatophyta</taxon>
        <taxon>Magnoliopsida</taxon>
        <taxon>eudicotyledons</taxon>
        <taxon>Gunneridae</taxon>
        <taxon>Pentapetalae</taxon>
        <taxon>rosids</taxon>
        <taxon>fabids</taxon>
        <taxon>Malpighiales</taxon>
        <taxon>Euphorbiaceae</taxon>
        <taxon>Acalyphoideae</taxon>
        <taxon>Acalypheae</taxon>
        <taxon>Ricinus</taxon>
    </lineage>
</organism>
<dbReference type="EMBL" id="EQ973826">
    <property type="protein sequence ID" value="EEF44030.1"/>
    <property type="molecule type" value="Genomic_DNA"/>
</dbReference>
<proteinExistence type="predicted"/>
<dbReference type="Proteomes" id="UP000008311">
    <property type="component" value="Unassembled WGS sequence"/>
</dbReference>